<feature type="transmembrane region" description="Helical" evidence="1">
    <location>
        <begin position="6"/>
        <end position="27"/>
    </location>
</feature>
<proteinExistence type="predicted"/>
<accession>A0A117NH32</accession>
<gene>
    <name evidence="2" type="ORF">ABT39_MTgene5937</name>
</gene>
<protein>
    <submittedName>
        <fullName evidence="2">Uncharacterized protein</fullName>
    </submittedName>
</protein>
<sequence length="89" mass="10046">MQCVGTLWLTPSEVVFCCSAYSVLVWLETGKRKSCWMGTHSSGRKEMGGIGKNKKRLSSHTYWIGRIILDRLGGRVVVFSILMSPFKTF</sequence>
<organism evidence="2">
    <name type="scientific">Picea glauca</name>
    <name type="common">White spruce</name>
    <name type="synonym">Pinus glauca</name>
    <dbReference type="NCBI Taxonomy" id="3330"/>
    <lineage>
        <taxon>Eukaryota</taxon>
        <taxon>Viridiplantae</taxon>
        <taxon>Streptophyta</taxon>
        <taxon>Embryophyta</taxon>
        <taxon>Tracheophyta</taxon>
        <taxon>Spermatophyta</taxon>
        <taxon>Pinopsida</taxon>
        <taxon>Pinidae</taxon>
        <taxon>Conifers I</taxon>
        <taxon>Pinales</taxon>
        <taxon>Pinaceae</taxon>
        <taxon>Picea</taxon>
    </lineage>
</organism>
<comment type="caution">
    <text evidence="2">The sequence shown here is derived from an EMBL/GenBank/DDBJ whole genome shotgun (WGS) entry which is preliminary data.</text>
</comment>
<reference evidence="2" key="1">
    <citation type="journal article" date="2015" name="Genome Biol. Evol.">
        <title>Organellar Genomes of White Spruce (Picea glauca): Assembly and Annotation.</title>
        <authorList>
            <person name="Jackman S.D."/>
            <person name="Warren R.L."/>
            <person name="Gibb E.A."/>
            <person name="Vandervalk B.P."/>
            <person name="Mohamadi H."/>
            <person name="Chu J."/>
            <person name="Raymond A."/>
            <person name="Pleasance S."/>
            <person name="Coope R."/>
            <person name="Wildung M.R."/>
            <person name="Ritland C.E."/>
            <person name="Bousquet J."/>
            <person name="Jones S.J."/>
            <person name="Bohlmann J."/>
            <person name="Birol I."/>
        </authorList>
    </citation>
    <scope>NUCLEOTIDE SEQUENCE [LARGE SCALE GENOMIC DNA]</scope>
    <source>
        <tissue evidence="2">Flushing bud</tissue>
    </source>
</reference>
<dbReference type="EMBL" id="LKAM01000007">
    <property type="protein sequence ID" value="KUM47750.1"/>
    <property type="molecule type" value="Genomic_DNA"/>
</dbReference>
<dbReference type="AlphaFoldDB" id="A0A117NH32"/>
<keyword evidence="1" id="KW-0812">Transmembrane</keyword>
<keyword evidence="1" id="KW-0472">Membrane</keyword>
<keyword evidence="2" id="KW-0496">Mitochondrion</keyword>
<geneLocation type="mitochondrion" evidence="2"/>
<keyword evidence="1" id="KW-1133">Transmembrane helix</keyword>
<evidence type="ECO:0000313" key="2">
    <source>
        <dbReference type="EMBL" id="KUM47750.1"/>
    </source>
</evidence>
<evidence type="ECO:0000256" key="1">
    <source>
        <dbReference type="SAM" id="Phobius"/>
    </source>
</evidence>
<name>A0A117NH32_PICGL</name>